<protein>
    <submittedName>
        <fullName evidence="1">Uncharacterized protein</fullName>
    </submittedName>
</protein>
<accession>A0A078MG15</accession>
<proteinExistence type="predicted"/>
<dbReference type="AlphaFoldDB" id="A0A078MG15"/>
<name>A0A078MG15_9BACL</name>
<reference evidence="1" key="1">
    <citation type="submission" date="2014-07" db="EMBL/GenBank/DDBJ databases">
        <authorList>
            <person name="Urmite Genomes Urmite Genomes"/>
        </authorList>
    </citation>
    <scope>NUCLEOTIDE SEQUENCE</scope>
    <source>
        <strain evidence="1">13S34_air</strain>
    </source>
</reference>
<gene>
    <name evidence="1" type="ORF">BN1050_02372</name>
</gene>
<sequence>MTARIACLHAHRSNKAYMDSLFDDIEHVVKPRIRKAEILTTLAALSEQADVVYLTCTDYIAQIEGEAIPSTVVKIDAPFFALLAQRTVPQTLIFTNTDTIKGTIARLHKAGRQVNYEIIMIERAYELLLNGHKKAHDALVQEKLTELVATGRTLAVAQLSLVDAARSVDDTIYHPLMSITPIQNP</sequence>
<dbReference type="PATRIC" id="fig|1461583.4.peg.2287"/>
<dbReference type="HOGENOM" id="CLU_1297746_0_0_9"/>
<dbReference type="EMBL" id="LN483077">
    <property type="protein sequence ID" value="CEA05259.1"/>
    <property type="molecule type" value="Genomic_DNA"/>
</dbReference>
<organism evidence="1">
    <name type="scientific">Metalysinibacillus saudimassiliensis</name>
    <dbReference type="NCBI Taxonomy" id="1461583"/>
    <lineage>
        <taxon>Bacteria</taxon>
        <taxon>Bacillati</taxon>
        <taxon>Bacillota</taxon>
        <taxon>Bacilli</taxon>
        <taxon>Bacillales</taxon>
        <taxon>Caryophanaceae</taxon>
        <taxon>Metalysinibacillus</taxon>
    </lineage>
</organism>
<evidence type="ECO:0000313" key="1">
    <source>
        <dbReference type="EMBL" id="CEA05259.1"/>
    </source>
</evidence>